<proteinExistence type="predicted"/>
<dbReference type="RefSeq" id="WP_092736952.1">
    <property type="nucleotide sequence ID" value="NZ_FNOV01000001.1"/>
</dbReference>
<dbReference type="Proteomes" id="UP000199249">
    <property type="component" value="Unassembled WGS sequence"/>
</dbReference>
<dbReference type="AlphaFoldDB" id="A0A1H3B8B1"/>
<evidence type="ECO:0000313" key="3">
    <source>
        <dbReference type="Proteomes" id="UP000199249"/>
    </source>
</evidence>
<evidence type="ECO:0000256" key="1">
    <source>
        <dbReference type="SAM" id="SignalP"/>
    </source>
</evidence>
<name>A0A1H3B8B1_9BACT</name>
<dbReference type="EMBL" id="FNOV01000001">
    <property type="protein sequence ID" value="SDX38167.1"/>
    <property type="molecule type" value="Genomic_DNA"/>
</dbReference>
<protein>
    <submittedName>
        <fullName evidence="2">Uncharacterized protein</fullName>
    </submittedName>
</protein>
<accession>A0A1H3B8B1</accession>
<organism evidence="2 3">
    <name type="scientific">Hymenobacter psychrophilus</name>
    <dbReference type="NCBI Taxonomy" id="651662"/>
    <lineage>
        <taxon>Bacteria</taxon>
        <taxon>Pseudomonadati</taxon>
        <taxon>Bacteroidota</taxon>
        <taxon>Cytophagia</taxon>
        <taxon>Cytophagales</taxon>
        <taxon>Hymenobacteraceae</taxon>
        <taxon>Hymenobacter</taxon>
    </lineage>
</organism>
<dbReference type="OrthoDB" id="9779865at2"/>
<keyword evidence="3" id="KW-1185">Reference proteome</keyword>
<gene>
    <name evidence="2" type="ORF">SAMN04488069_101194</name>
</gene>
<sequence length="179" mass="20394">MVATSVRRLLLLLLLLTWRPAAAQQVSFSELVDFYEGGPAAAQRILLPRGWLYTGEDTFQDSRENCAGKSILFGLPLTPPDSTGYGHWINVDTEGSCKRTVGYQTWNKEAIALMKRELKGQYRMVFDNTSTAWEGGHQVTRLMYLGPKYRAQIIETEYKTSQRKRLVRYALYVGKQPLP</sequence>
<feature type="chain" id="PRO_5011679130" evidence="1">
    <location>
        <begin position="24"/>
        <end position="179"/>
    </location>
</feature>
<evidence type="ECO:0000313" key="2">
    <source>
        <dbReference type="EMBL" id="SDX38167.1"/>
    </source>
</evidence>
<feature type="signal peptide" evidence="1">
    <location>
        <begin position="1"/>
        <end position="23"/>
    </location>
</feature>
<reference evidence="3" key="1">
    <citation type="submission" date="2016-10" db="EMBL/GenBank/DDBJ databases">
        <authorList>
            <person name="Varghese N."/>
            <person name="Submissions S."/>
        </authorList>
    </citation>
    <scope>NUCLEOTIDE SEQUENCE [LARGE SCALE GENOMIC DNA]</scope>
    <source>
        <strain evidence="3">CGMCC 1.8975</strain>
    </source>
</reference>
<keyword evidence="1" id="KW-0732">Signal</keyword>